<sequence>MKCPVTSLGCTDVAATRSRQRGCDLTPQQKSLTCSRTSARSDDVFSHVTDLLIYCDEEAHRRRRSSCHRTTKMINLH</sequence>
<gene>
    <name evidence="1" type="ORF">LWI29_007356</name>
</gene>
<organism evidence="1 2">
    <name type="scientific">Acer saccharum</name>
    <name type="common">Sugar maple</name>
    <dbReference type="NCBI Taxonomy" id="4024"/>
    <lineage>
        <taxon>Eukaryota</taxon>
        <taxon>Viridiplantae</taxon>
        <taxon>Streptophyta</taxon>
        <taxon>Embryophyta</taxon>
        <taxon>Tracheophyta</taxon>
        <taxon>Spermatophyta</taxon>
        <taxon>Magnoliopsida</taxon>
        <taxon>eudicotyledons</taxon>
        <taxon>Gunneridae</taxon>
        <taxon>Pentapetalae</taxon>
        <taxon>rosids</taxon>
        <taxon>malvids</taxon>
        <taxon>Sapindales</taxon>
        <taxon>Sapindaceae</taxon>
        <taxon>Hippocastanoideae</taxon>
        <taxon>Acereae</taxon>
        <taxon>Acer</taxon>
    </lineage>
</organism>
<name>A0AA39VYW9_ACESA</name>
<protein>
    <submittedName>
        <fullName evidence="1">Uncharacterized protein</fullName>
    </submittedName>
</protein>
<dbReference type="AlphaFoldDB" id="A0AA39VYW9"/>
<evidence type="ECO:0000313" key="2">
    <source>
        <dbReference type="Proteomes" id="UP001168877"/>
    </source>
</evidence>
<comment type="caution">
    <text evidence="1">The sequence shown here is derived from an EMBL/GenBank/DDBJ whole genome shotgun (WGS) entry which is preliminary data.</text>
</comment>
<reference evidence="1" key="1">
    <citation type="journal article" date="2022" name="Plant J.">
        <title>Strategies of tolerance reflected in two North American maple genomes.</title>
        <authorList>
            <person name="McEvoy S.L."/>
            <person name="Sezen U.U."/>
            <person name="Trouern-Trend A."/>
            <person name="McMahon S.M."/>
            <person name="Schaberg P.G."/>
            <person name="Yang J."/>
            <person name="Wegrzyn J.L."/>
            <person name="Swenson N.G."/>
        </authorList>
    </citation>
    <scope>NUCLEOTIDE SEQUENCE</scope>
    <source>
        <strain evidence="1">NS2018</strain>
    </source>
</reference>
<reference evidence="1" key="2">
    <citation type="submission" date="2023-06" db="EMBL/GenBank/DDBJ databases">
        <authorList>
            <person name="Swenson N.G."/>
            <person name="Wegrzyn J.L."/>
            <person name="Mcevoy S.L."/>
        </authorList>
    </citation>
    <scope>NUCLEOTIDE SEQUENCE</scope>
    <source>
        <strain evidence="1">NS2018</strain>
        <tissue evidence="1">Leaf</tissue>
    </source>
</reference>
<proteinExistence type="predicted"/>
<evidence type="ECO:0000313" key="1">
    <source>
        <dbReference type="EMBL" id="KAK0603669.1"/>
    </source>
</evidence>
<accession>A0AA39VYW9</accession>
<keyword evidence="2" id="KW-1185">Reference proteome</keyword>
<dbReference type="Proteomes" id="UP001168877">
    <property type="component" value="Unassembled WGS sequence"/>
</dbReference>
<dbReference type="EMBL" id="JAUESC010000002">
    <property type="protein sequence ID" value="KAK0603669.1"/>
    <property type="molecule type" value="Genomic_DNA"/>
</dbReference>